<evidence type="ECO:0000256" key="2">
    <source>
        <dbReference type="ARBA" id="ARBA00022552"/>
    </source>
</evidence>
<evidence type="ECO:0000256" key="1">
    <source>
        <dbReference type="ARBA" id="ARBA00010396"/>
    </source>
</evidence>
<evidence type="ECO:0000313" key="8">
    <source>
        <dbReference type="Proteomes" id="UP000760480"/>
    </source>
</evidence>
<dbReference type="PIRSF" id="PIRSF004486">
    <property type="entry name" value="MraW"/>
    <property type="match status" value="1"/>
</dbReference>
<dbReference type="InterPro" id="IPR002903">
    <property type="entry name" value="RsmH"/>
</dbReference>
<comment type="subcellular location">
    <subcellularLocation>
        <location evidence="6">Cytoplasm</location>
    </subcellularLocation>
</comment>
<evidence type="ECO:0000313" key="7">
    <source>
        <dbReference type="EMBL" id="NMQ18431.1"/>
    </source>
</evidence>
<accession>A0ABX1TGC8</accession>
<evidence type="ECO:0000256" key="5">
    <source>
        <dbReference type="ARBA" id="ARBA00022691"/>
    </source>
</evidence>
<feature type="binding site" evidence="6">
    <location>
        <position position="83"/>
    </location>
    <ligand>
        <name>S-adenosyl-L-methionine</name>
        <dbReference type="ChEBI" id="CHEBI:59789"/>
    </ligand>
</feature>
<evidence type="ECO:0000256" key="3">
    <source>
        <dbReference type="ARBA" id="ARBA00022603"/>
    </source>
</evidence>
<proteinExistence type="inferred from homology"/>
<reference evidence="7 8" key="1">
    <citation type="submission" date="2019-03" db="EMBL/GenBank/DDBJ databases">
        <title>Metabolic reconstructions from genomes of highly enriched 'Candidatus Accumulibacter' and 'Candidatus Competibacter' bioreactor populations.</title>
        <authorList>
            <person name="Annavajhala M.K."/>
            <person name="Welles L."/>
            <person name="Abbas B."/>
            <person name="Sorokin D."/>
            <person name="Park H."/>
            <person name="Van Loosdrecht M."/>
            <person name="Chandran K."/>
        </authorList>
    </citation>
    <scope>NUCLEOTIDE SEQUENCE [LARGE SCALE GENOMIC DNA]</scope>
    <source>
        <strain evidence="7 8">SBR_G</strain>
    </source>
</reference>
<comment type="function">
    <text evidence="6">Specifically methylates the N4 position of cytidine in position 1402 (C1402) of 16S rRNA.</text>
</comment>
<dbReference type="EC" id="2.1.1.199" evidence="6"/>
<dbReference type="HAMAP" id="MF_01007">
    <property type="entry name" value="16SrRNA_methyltr_H"/>
    <property type="match status" value="1"/>
</dbReference>
<dbReference type="InterPro" id="IPR023397">
    <property type="entry name" value="SAM-dep_MeTrfase_MraW_recog"/>
</dbReference>
<feature type="binding site" evidence="6">
    <location>
        <position position="57"/>
    </location>
    <ligand>
        <name>S-adenosyl-L-methionine</name>
        <dbReference type="ChEBI" id="CHEBI:59789"/>
    </ligand>
</feature>
<gene>
    <name evidence="6 7" type="primary">rsmH</name>
    <name evidence="7" type="ORF">E4P82_04000</name>
</gene>
<dbReference type="SUPFAM" id="SSF81799">
    <property type="entry name" value="Putative methyltransferase TM0872, insert domain"/>
    <property type="match status" value="1"/>
</dbReference>
<keyword evidence="5 6" id="KW-0949">S-adenosyl-L-methionine</keyword>
<keyword evidence="2 6" id="KW-0698">rRNA processing</keyword>
<name>A0ABX1TGC8_9GAMM</name>
<feature type="binding site" evidence="6">
    <location>
        <position position="112"/>
    </location>
    <ligand>
        <name>S-adenosyl-L-methionine</name>
        <dbReference type="ChEBI" id="CHEBI:59789"/>
    </ligand>
</feature>
<dbReference type="RefSeq" id="WP_169247693.1">
    <property type="nucleotide sequence ID" value="NZ_SPMZ01000012.1"/>
</dbReference>
<evidence type="ECO:0000256" key="4">
    <source>
        <dbReference type="ARBA" id="ARBA00022679"/>
    </source>
</evidence>
<dbReference type="EMBL" id="SPMZ01000012">
    <property type="protein sequence ID" value="NMQ18431.1"/>
    <property type="molecule type" value="Genomic_DNA"/>
</dbReference>
<comment type="catalytic activity">
    <reaction evidence="6">
        <text>cytidine(1402) in 16S rRNA + S-adenosyl-L-methionine = N(4)-methylcytidine(1402) in 16S rRNA + S-adenosyl-L-homocysteine + H(+)</text>
        <dbReference type="Rhea" id="RHEA:42928"/>
        <dbReference type="Rhea" id="RHEA-COMP:10286"/>
        <dbReference type="Rhea" id="RHEA-COMP:10287"/>
        <dbReference type="ChEBI" id="CHEBI:15378"/>
        <dbReference type="ChEBI" id="CHEBI:57856"/>
        <dbReference type="ChEBI" id="CHEBI:59789"/>
        <dbReference type="ChEBI" id="CHEBI:74506"/>
        <dbReference type="ChEBI" id="CHEBI:82748"/>
        <dbReference type="EC" id="2.1.1.199"/>
    </reaction>
</comment>
<keyword evidence="4 6" id="KW-0808">Transferase</keyword>
<dbReference type="InterPro" id="IPR029063">
    <property type="entry name" value="SAM-dependent_MTases_sf"/>
</dbReference>
<comment type="similarity">
    <text evidence="1 6">Belongs to the methyltransferase superfamily. RsmH family.</text>
</comment>
<dbReference type="Gene3D" id="1.10.150.170">
    <property type="entry name" value="Putative methyltransferase TM0872, insert domain"/>
    <property type="match status" value="1"/>
</dbReference>
<dbReference type="Gene3D" id="3.40.50.150">
    <property type="entry name" value="Vaccinia Virus protein VP39"/>
    <property type="match status" value="1"/>
</dbReference>
<dbReference type="Proteomes" id="UP000760480">
    <property type="component" value="Unassembled WGS sequence"/>
</dbReference>
<evidence type="ECO:0000256" key="6">
    <source>
        <dbReference type="HAMAP-Rule" id="MF_01007"/>
    </source>
</evidence>
<dbReference type="PANTHER" id="PTHR11265">
    <property type="entry name" value="S-ADENOSYL-METHYLTRANSFERASE MRAW"/>
    <property type="match status" value="1"/>
</dbReference>
<feature type="binding site" evidence="6">
    <location>
        <position position="105"/>
    </location>
    <ligand>
        <name>S-adenosyl-L-methionine</name>
        <dbReference type="ChEBI" id="CHEBI:59789"/>
    </ligand>
</feature>
<comment type="caution">
    <text evidence="7">The sequence shown here is derived from an EMBL/GenBank/DDBJ whole genome shotgun (WGS) entry which is preliminary data.</text>
</comment>
<dbReference type="Pfam" id="PF01795">
    <property type="entry name" value="Methyltransf_5"/>
    <property type="match status" value="1"/>
</dbReference>
<sequence length="313" mass="33683">MTSTAPLSHQPVLLTEVLTALHLHPSGRYVDATFGRGGHAAALLAALGPEGRVLALDRDPAAARCAAERFGGDARFSFVRAAFGRLAEVVAERGWSGQVDGILLDLGVSSPQLDDPARGFSFNRDGPLDMRMDPTAGISAAEWLDRVDEVELGRVLAEYSEERFYRRVARAVVAARRQAPVATTQQLAAIVAATVPTRELGKHPATRTFQAIRIAVNDELGELRSVLPQAVRMLAPGGRLAVISFHSLEDRVVKRFMREQARGRELPLDLPVAGAPMGMTLRLIGRAARPGAAEIAANLRARSALLRVAERLA</sequence>
<keyword evidence="8" id="KW-1185">Reference proteome</keyword>
<dbReference type="SUPFAM" id="SSF53335">
    <property type="entry name" value="S-adenosyl-L-methionine-dependent methyltransferases"/>
    <property type="match status" value="1"/>
</dbReference>
<keyword evidence="6" id="KW-0963">Cytoplasm</keyword>
<dbReference type="PANTHER" id="PTHR11265:SF0">
    <property type="entry name" value="12S RRNA N4-METHYLCYTIDINE METHYLTRANSFERASE"/>
    <property type="match status" value="1"/>
</dbReference>
<protein>
    <recommendedName>
        <fullName evidence="6">Ribosomal RNA small subunit methyltransferase H</fullName>
        <ecNumber evidence="6">2.1.1.199</ecNumber>
    </recommendedName>
    <alternativeName>
        <fullName evidence="6">16S rRNA m(4)C1402 methyltransferase</fullName>
    </alternativeName>
    <alternativeName>
        <fullName evidence="6">rRNA (cytosine-N(4)-)-methyltransferase RsmH</fullName>
    </alternativeName>
</protein>
<feature type="binding site" evidence="6">
    <location>
        <begin position="37"/>
        <end position="39"/>
    </location>
    <ligand>
        <name>S-adenosyl-L-methionine</name>
        <dbReference type="ChEBI" id="CHEBI:59789"/>
    </ligand>
</feature>
<keyword evidence="3 6" id="KW-0489">Methyltransferase</keyword>
<organism evidence="7 8">
    <name type="scientific">Candidatus Competibacter phosphatis</name>
    <dbReference type="NCBI Taxonomy" id="221280"/>
    <lineage>
        <taxon>Bacteria</taxon>
        <taxon>Pseudomonadati</taxon>
        <taxon>Pseudomonadota</taxon>
        <taxon>Gammaproteobacteria</taxon>
        <taxon>Candidatus Competibacteraceae</taxon>
        <taxon>Candidatus Competibacter</taxon>
    </lineage>
</organism>
<dbReference type="NCBIfam" id="TIGR00006">
    <property type="entry name" value="16S rRNA (cytosine(1402)-N(4))-methyltransferase RsmH"/>
    <property type="match status" value="1"/>
</dbReference>